<name>A0ABU7A5I6_9TELE</name>
<accession>A0ABU7A5I6</accession>
<feature type="domain" description="Alpha-macroglobulin-like TED" evidence="1">
    <location>
        <begin position="6"/>
        <end position="41"/>
    </location>
</feature>
<dbReference type="Gene3D" id="2.20.210.20">
    <property type="match status" value="1"/>
</dbReference>
<dbReference type="InterPro" id="IPR011626">
    <property type="entry name" value="Alpha-macroglobulin_TED"/>
</dbReference>
<gene>
    <name evidence="2" type="ORF">ATANTOWER_004188</name>
</gene>
<reference evidence="2 3" key="1">
    <citation type="submission" date="2021-07" db="EMBL/GenBank/DDBJ databases">
        <authorList>
            <person name="Palmer J.M."/>
        </authorList>
    </citation>
    <scope>NUCLEOTIDE SEQUENCE [LARGE SCALE GENOMIC DNA]</scope>
    <source>
        <strain evidence="2 3">AT_MEX2019</strain>
        <tissue evidence="2">Muscle</tissue>
    </source>
</reference>
<evidence type="ECO:0000313" key="3">
    <source>
        <dbReference type="Proteomes" id="UP001345963"/>
    </source>
</evidence>
<dbReference type="InterPro" id="IPR050473">
    <property type="entry name" value="A2M/Complement_sys"/>
</dbReference>
<dbReference type="Pfam" id="PF07678">
    <property type="entry name" value="TED_complement"/>
    <property type="match status" value="1"/>
</dbReference>
<dbReference type="PANTHER" id="PTHR11412:SF81">
    <property type="entry name" value="COMPLEMENT C3"/>
    <property type="match status" value="1"/>
</dbReference>
<dbReference type="SUPFAM" id="SSF48239">
    <property type="entry name" value="Terpenoid cyclases/Protein prenyltransferases"/>
    <property type="match status" value="1"/>
</dbReference>
<dbReference type="EMBL" id="JAHUTI010001455">
    <property type="protein sequence ID" value="MED6232914.1"/>
    <property type="molecule type" value="Genomic_DNA"/>
</dbReference>
<dbReference type="InterPro" id="IPR008930">
    <property type="entry name" value="Terpenoid_cyclase/PrenylTrfase"/>
</dbReference>
<dbReference type="Proteomes" id="UP001345963">
    <property type="component" value="Unassembled WGS sequence"/>
</dbReference>
<comment type="caution">
    <text evidence="2">The sequence shown here is derived from an EMBL/GenBank/DDBJ whole genome shotgun (WGS) entry which is preliminary data.</text>
</comment>
<evidence type="ECO:0000259" key="1">
    <source>
        <dbReference type="Pfam" id="PF07678"/>
    </source>
</evidence>
<proteinExistence type="predicted"/>
<keyword evidence="3" id="KW-1185">Reference proteome</keyword>
<dbReference type="Gene3D" id="1.50.10.20">
    <property type="match status" value="1"/>
</dbReference>
<protein>
    <recommendedName>
        <fullName evidence="1">Alpha-macroglobulin-like TED domain-containing protein</fullName>
    </recommendedName>
</protein>
<organism evidence="2 3">
    <name type="scientific">Ataeniobius toweri</name>
    <dbReference type="NCBI Taxonomy" id="208326"/>
    <lineage>
        <taxon>Eukaryota</taxon>
        <taxon>Metazoa</taxon>
        <taxon>Chordata</taxon>
        <taxon>Craniata</taxon>
        <taxon>Vertebrata</taxon>
        <taxon>Euteleostomi</taxon>
        <taxon>Actinopterygii</taxon>
        <taxon>Neopterygii</taxon>
        <taxon>Teleostei</taxon>
        <taxon>Neoteleostei</taxon>
        <taxon>Acanthomorphata</taxon>
        <taxon>Ovalentaria</taxon>
        <taxon>Atherinomorphae</taxon>
        <taxon>Cyprinodontiformes</taxon>
        <taxon>Goodeidae</taxon>
        <taxon>Ataeniobius</taxon>
    </lineage>
</organism>
<dbReference type="PANTHER" id="PTHR11412">
    <property type="entry name" value="MACROGLOBULIN / COMPLEMENT"/>
    <property type="match status" value="1"/>
</dbReference>
<sequence>MNPAFEQAKPIVRWLSQQQKVGGGYGSTQATIMVYQAVAEYASNVNEPPFDLNVDLSIEGRSQILKISFNNNNHYTTRSSKVSDGLAPTVMP</sequence>
<evidence type="ECO:0000313" key="2">
    <source>
        <dbReference type="EMBL" id="MED6232914.1"/>
    </source>
</evidence>